<dbReference type="OrthoDB" id="6284352at2"/>
<sequence length="337" mass="36680">MKTQQHTSLSRRSFLKGTGLGLGALATSAPTFAWQNTIDVHQGVVATATLKNAGLQEQEQLHAQYTTLADTLDLAIRADQQVLIVLGVVTNKPFPYSVDSKLLYASLKHLLAQGINAQQITIAYNSEHDLAQTSSLMVSASKALGKEFAPARFINTRHTQQWETLTLPRALPNVRVLVGAKRADHLIYLGQLTDQHGQPVAPERAIAQTLLAADDLVHYTEQLDGLTKISALNQAVFAKVRLLANNATRFIAATDALSTEEKCVHPGILNISNDMASQAIFARHYLSALQNETKVTARHAQSLVWMQHGSSRDPLTMRLVESALSRSGVALKKVTLG</sequence>
<dbReference type="PROSITE" id="PS51318">
    <property type="entry name" value="TAT"/>
    <property type="match status" value="1"/>
</dbReference>
<gene>
    <name evidence="3" type="ORF">TW77_12965</name>
</gene>
<keyword evidence="4" id="KW-1185">Reference proteome</keyword>
<evidence type="ECO:0000256" key="2">
    <source>
        <dbReference type="SAM" id="SignalP"/>
    </source>
</evidence>
<dbReference type="NCBIfam" id="TIGR01409">
    <property type="entry name" value="TAT_signal_seq"/>
    <property type="match status" value="1"/>
</dbReference>
<dbReference type="Proteomes" id="UP000033452">
    <property type="component" value="Unassembled WGS sequence"/>
</dbReference>
<comment type="caution">
    <text evidence="3">The sequence shown here is derived from an EMBL/GenBank/DDBJ whole genome shotgun (WGS) entry which is preliminary data.</text>
</comment>
<dbReference type="AlphaFoldDB" id="A0A0F4QM19"/>
<evidence type="ECO:0000313" key="3">
    <source>
        <dbReference type="EMBL" id="KJZ08315.1"/>
    </source>
</evidence>
<keyword evidence="1 2" id="KW-0732">Signal</keyword>
<name>A0A0F4QM19_9GAMM</name>
<dbReference type="EMBL" id="JXYA01000027">
    <property type="protein sequence ID" value="KJZ08315.1"/>
    <property type="molecule type" value="Genomic_DNA"/>
</dbReference>
<dbReference type="RefSeq" id="WP_046005402.1">
    <property type="nucleotide sequence ID" value="NZ_JXYA01000027.1"/>
</dbReference>
<evidence type="ECO:0008006" key="5">
    <source>
        <dbReference type="Google" id="ProtNLM"/>
    </source>
</evidence>
<dbReference type="InterPro" id="IPR019546">
    <property type="entry name" value="TAT_signal_bac_arc"/>
</dbReference>
<organism evidence="3 4">
    <name type="scientific">Pseudoalteromonas rubra</name>
    <dbReference type="NCBI Taxonomy" id="43658"/>
    <lineage>
        <taxon>Bacteria</taxon>
        <taxon>Pseudomonadati</taxon>
        <taxon>Pseudomonadota</taxon>
        <taxon>Gammaproteobacteria</taxon>
        <taxon>Alteromonadales</taxon>
        <taxon>Pseudoalteromonadaceae</taxon>
        <taxon>Pseudoalteromonas</taxon>
    </lineage>
</organism>
<evidence type="ECO:0000256" key="1">
    <source>
        <dbReference type="ARBA" id="ARBA00022729"/>
    </source>
</evidence>
<protein>
    <recommendedName>
        <fullName evidence="5">DUF362 domain-containing protein</fullName>
    </recommendedName>
</protein>
<feature type="signal peptide" evidence="2">
    <location>
        <begin position="1"/>
        <end position="33"/>
    </location>
</feature>
<reference evidence="3 4" key="1">
    <citation type="journal article" date="2015" name="BMC Genomics">
        <title>Genome mining reveals unlocked bioactive potential of marine Gram-negative bacteria.</title>
        <authorList>
            <person name="Machado H."/>
            <person name="Sonnenschein E.C."/>
            <person name="Melchiorsen J."/>
            <person name="Gram L."/>
        </authorList>
    </citation>
    <scope>NUCLEOTIDE SEQUENCE [LARGE SCALE GENOMIC DNA]</scope>
    <source>
        <strain evidence="3 4">S2471</strain>
    </source>
</reference>
<evidence type="ECO:0000313" key="4">
    <source>
        <dbReference type="Proteomes" id="UP000033452"/>
    </source>
</evidence>
<dbReference type="InterPro" id="IPR006311">
    <property type="entry name" value="TAT_signal"/>
</dbReference>
<feature type="chain" id="PRO_5002475909" description="DUF362 domain-containing protein" evidence="2">
    <location>
        <begin position="34"/>
        <end position="337"/>
    </location>
</feature>
<accession>A0A0F4QM19</accession>
<proteinExistence type="predicted"/>
<dbReference type="PATRIC" id="fig|43658.5.peg.2740"/>